<dbReference type="InterPro" id="IPR042233">
    <property type="entry name" value="Cell_div_ZapA_N"/>
</dbReference>
<dbReference type="SUPFAM" id="SSF102829">
    <property type="entry name" value="Cell division protein ZapA-like"/>
    <property type="match status" value="1"/>
</dbReference>
<dbReference type="InterPro" id="IPR036192">
    <property type="entry name" value="Cell_div_ZapA-like_sf"/>
</dbReference>
<keyword evidence="11" id="KW-1185">Reference proteome</keyword>
<dbReference type="PANTHER" id="PTHR34981">
    <property type="entry name" value="CELL DIVISION PROTEIN ZAPA"/>
    <property type="match status" value="1"/>
</dbReference>
<comment type="caution">
    <text evidence="10">The sequence shown here is derived from an EMBL/GenBank/DDBJ whole genome shotgun (WGS) entry which is preliminary data.</text>
</comment>
<keyword evidence="5" id="KW-0717">Septation</keyword>
<evidence type="ECO:0000256" key="4">
    <source>
        <dbReference type="ARBA" id="ARBA00022618"/>
    </source>
</evidence>
<dbReference type="PANTHER" id="PTHR34981:SF1">
    <property type="entry name" value="CELL DIVISION PROTEIN ZAPA"/>
    <property type="match status" value="1"/>
</dbReference>
<sequence>MERLDVTILGREYPLACEPEEKEALMTAATLVDRTMQRIKAGSKITGTERIAVMAALHLATELLNARAPDGPLSQLAVGDYKRKIEDMNRVIDDTLGTQEKLF</sequence>
<evidence type="ECO:0000256" key="1">
    <source>
        <dbReference type="ARBA" id="ARBA00004496"/>
    </source>
</evidence>
<accession>A0ABP8H449</accession>
<comment type="subcellular location">
    <subcellularLocation>
        <location evidence="1">Cytoplasm</location>
    </subcellularLocation>
</comment>
<gene>
    <name evidence="10" type="ORF">GCM10023144_26040</name>
</gene>
<keyword evidence="4 10" id="KW-0132">Cell division</keyword>
<dbReference type="Gene3D" id="3.30.160.880">
    <property type="entry name" value="Cell division protein ZapA protomer, N-terminal domain"/>
    <property type="match status" value="1"/>
</dbReference>
<keyword evidence="6" id="KW-0131">Cell cycle</keyword>
<dbReference type="Pfam" id="PF05164">
    <property type="entry name" value="ZapA"/>
    <property type="match status" value="1"/>
</dbReference>
<evidence type="ECO:0000256" key="7">
    <source>
        <dbReference type="ARBA" id="ARBA00024910"/>
    </source>
</evidence>
<comment type="subunit">
    <text evidence="8">Homodimer. Interacts with FtsZ.</text>
</comment>
<dbReference type="GO" id="GO:0051301">
    <property type="term" value="P:cell division"/>
    <property type="evidence" value="ECO:0007669"/>
    <property type="project" value="UniProtKB-KW"/>
</dbReference>
<dbReference type="InterPro" id="IPR007838">
    <property type="entry name" value="Cell_div_ZapA-like"/>
</dbReference>
<name>A0ABP8H449_9BURK</name>
<proteinExistence type="predicted"/>
<evidence type="ECO:0000313" key="11">
    <source>
        <dbReference type="Proteomes" id="UP001501671"/>
    </source>
</evidence>
<dbReference type="Gene3D" id="1.20.5.50">
    <property type="match status" value="1"/>
</dbReference>
<comment type="function">
    <text evidence="7">Activator of cell division through the inhibition of FtsZ GTPase activity, therefore promoting FtsZ assembly into bundles of protofilaments necessary for the formation of the division Z ring. It is recruited early at mid-cell but it is not essential for cell division.</text>
</comment>
<evidence type="ECO:0000256" key="6">
    <source>
        <dbReference type="ARBA" id="ARBA00023306"/>
    </source>
</evidence>
<dbReference type="RefSeq" id="WP_345250090.1">
    <property type="nucleotide sequence ID" value="NZ_BAABFO010000011.1"/>
</dbReference>
<reference evidence="11" key="1">
    <citation type="journal article" date="2019" name="Int. J. Syst. Evol. Microbiol.">
        <title>The Global Catalogue of Microorganisms (GCM) 10K type strain sequencing project: providing services to taxonomists for standard genome sequencing and annotation.</title>
        <authorList>
            <consortium name="The Broad Institute Genomics Platform"/>
            <consortium name="The Broad Institute Genome Sequencing Center for Infectious Disease"/>
            <person name="Wu L."/>
            <person name="Ma J."/>
        </authorList>
    </citation>
    <scope>NUCLEOTIDE SEQUENCE [LARGE SCALE GENOMIC DNA]</scope>
    <source>
        <strain evidence="11">JCM 17666</strain>
    </source>
</reference>
<protein>
    <recommendedName>
        <fullName evidence="2">Cell division protein ZapA</fullName>
    </recommendedName>
    <alternativeName>
        <fullName evidence="9">Z ring-associated protein ZapA</fullName>
    </alternativeName>
</protein>
<evidence type="ECO:0000256" key="5">
    <source>
        <dbReference type="ARBA" id="ARBA00023210"/>
    </source>
</evidence>
<evidence type="ECO:0000256" key="8">
    <source>
        <dbReference type="ARBA" id="ARBA00026068"/>
    </source>
</evidence>
<evidence type="ECO:0000256" key="2">
    <source>
        <dbReference type="ARBA" id="ARBA00015195"/>
    </source>
</evidence>
<organism evidence="10 11">
    <name type="scientific">Pigmentiphaga soli</name>
    <dbReference type="NCBI Taxonomy" id="1007095"/>
    <lineage>
        <taxon>Bacteria</taxon>
        <taxon>Pseudomonadati</taxon>
        <taxon>Pseudomonadota</taxon>
        <taxon>Betaproteobacteria</taxon>
        <taxon>Burkholderiales</taxon>
        <taxon>Alcaligenaceae</taxon>
        <taxon>Pigmentiphaga</taxon>
    </lineage>
</organism>
<dbReference type="Proteomes" id="UP001501671">
    <property type="component" value="Unassembled WGS sequence"/>
</dbReference>
<keyword evidence="3" id="KW-0963">Cytoplasm</keyword>
<evidence type="ECO:0000256" key="9">
    <source>
        <dbReference type="ARBA" id="ARBA00033158"/>
    </source>
</evidence>
<evidence type="ECO:0000256" key="3">
    <source>
        <dbReference type="ARBA" id="ARBA00022490"/>
    </source>
</evidence>
<evidence type="ECO:0000313" key="10">
    <source>
        <dbReference type="EMBL" id="GAA4334124.1"/>
    </source>
</evidence>
<dbReference type="EMBL" id="BAABFO010000011">
    <property type="protein sequence ID" value="GAA4334124.1"/>
    <property type="molecule type" value="Genomic_DNA"/>
</dbReference>